<sequence length="323" mass="37997">MIFIAVITVNLLIRAFFSLPDYWLFFLTSGAVENFACALIAYVLYYFVFQLNGNWKKIGFSILFITMLLLLASLKDYRIHDGVTFEETFEYFTSFLGQSVLCYLFVYTVNRFEFLGRYQKLERELNQAKEQLLRNQLHPHFLFNAFNSLYSLSLKNDPETSDYILKLSGMMRYLTDETHLNKVPLHREIDFIEKYIAIEKIRFGEDARIKLSVEDSDNDEKWIEPFLLITLVENAFKHGFYTNIKDAFVKIDVNIGNKELLCTVENSLFTRQHFQESNREGKGLENLKKRLELLYPKSSSIKISNTPNTYTTRLKIMLNNEVI</sequence>
<organism evidence="4 5">
    <name type="scientific">Pedobacter metabolipauper</name>
    <dbReference type="NCBI Taxonomy" id="425513"/>
    <lineage>
        <taxon>Bacteria</taxon>
        <taxon>Pseudomonadati</taxon>
        <taxon>Bacteroidota</taxon>
        <taxon>Sphingobacteriia</taxon>
        <taxon>Sphingobacteriales</taxon>
        <taxon>Sphingobacteriaceae</taxon>
        <taxon>Pedobacter</taxon>
    </lineage>
</organism>
<dbReference type="PANTHER" id="PTHR34220:SF7">
    <property type="entry name" value="SENSOR HISTIDINE KINASE YPDA"/>
    <property type="match status" value="1"/>
</dbReference>
<protein>
    <submittedName>
        <fullName evidence="4">Signal transduction histidine kinase LytS</fullName>
    </submittedName>
</protein>
<evidence type="ECO:0000256" key="2">
    <source>
        <dbReference type="SAM" id="Phobius"/>
    </source>
</evidence>
<feature type="transmembrane region" description="Helical" evidence="2">
    <location>
        <begin position="91"/>
        <end position="110"/>
    </location>
</feature>
<feature type="transmembrane region" description="Helical" evidence="2">
    <location>
        <begin position="22"/>
        <end position="48"/>
    </location>
</feature>
<comment type="caution">
    <text evidence="4">The sequence shown here is derived from an EMBL/GenBank/DDBJ whole genome shotgun (WGS) entry which is preliminary data.</text>
</comment>
<keyword evidence="4" id="KW-0418">Kinase</keyword>
<dbReference type="InterPro" id="IPR010559">
    <property type="entry name" value="Sig_transdc_His_kin_internal"/>
</dbReference>
<dbReference type="GO" id="GO:0000155">
    <property type="term" value="F:phosphorelay sensor kinase activity"/>
    <property type="evidence" value="ECO:0007669"/>
    <property type="project" value="InterPro"/>
</dbReference>
<keyword evidence="2" id="KW-1133">Transmembrane helix</keyword>
<dbReference type="PANTHER" id="PTHR34220">
    <property type="entry name" value="SENSOR HISTIDINE KINASE YPDA"/>
    <property type="match status" value="1"/>
</dbReference>
<name>A0A4R6SZE2_9SPHI</name>
<gene>
    <name evidence="4" type="ORF">ATK78_0956</name>
</gene>
<keyword evidence="5" id="KW-1185">Reference proteome</keyword>
<evidence type="ECO:0000313" key="4">
    <source>
        <dbReference type="EMBL" id="TDQ11826.1"/>
    </source>
</evidence>
<evidence type="ECO:0000313" key="5">
    <source>
        <dbReference type="Proteomes" id="UP000295620"/>
    </source>
</evidence>
<evidence type="ECO:0000256" key="1">
    <source>
        <dbReference type="SAM" id="Coils"/>
    </source>
</evidence>
<evidence type="ECO:0000259" key="3">
    <source>
        <dbReference type="Pfam" id="PF06580"/>
    </source>
</evidence>
<feature type="domain" description="Signal transduction histidine kinase internal region" evidence="3">
    <location>
        <begin position="131"/>
        <end position="205"/>
    </location>
</feature>
<dbReference type="EMBL" id="SNYC01000003">
    <property type="protein sequence ID" value="TDQ11826.1"/>
    <property type="molecule type" value="Genomic_DNA"/>
</dbReference>
<keyword evidence="2" id="KW-0472">Membrane</keyword>
<dbReference type="InterPro" id="IPR036890">
    <property type="entry name" value="HATPase_C_sf"/>
</dbReference>
<dbReference type="GO" id="GO:0016020">
    <property type="term" value="C:membrane"/>
    <property type="evidence" value="ECO:0007669"/>
    <property type="project" value="InterPro"/>
</dbReference>
<dbReference type="Pfam" id="PF06580">
    <property type="entry name" value="His_kinase"/>
    <property type="match status" value="1"/>
</dbReference>
<reference evidence="4 5" key="1">
    <citation type="submission" date="2019-03" db="EMBL/GenBank/DDBJ databases">
        <title>Genomic Encyclopedia of Archaeal and Bacterial Type Strains, Phase II (KMG-II): from individual species to whole genera.</title>
        <authorList>
            <person name="Goeker M."/>
        </authorList>
    </citation>
    <scope>NUCLEOTIDE SEQUENCE [LARGE SCALE GENOMIC DNA]</scope>
    <source>
        <strain evidence="4 5">DSM 19035</strain>
    </source>
</reference>
<dbReference type="Proteomes" id="UP000295620">
    <property type="component" value="Unassembled WGS sequence"/>
</dbReference>
<accession>A0A4R6SZE2</accession>
<keyword evidence="2" id="KW-0812">Transmembrane</keyword>
<dbReference type="Gene3D" id="3.30.565.10">
    <property type="entry name" value="Histidine kinase-like ATPase, C-terminal domain"/>
    <property type="match status" value="1"/>
</dbReference>
<proteinExistence type="predicted"/>
<keyword evidence="4" id="KW-0808">Transferase</keyword>
<feature type="transmembrane region" description="Helical" evidence="2">
    <location>
        <begin position="60"/>
        <end position="79"/>
    </location>
</feature>
<feature type="coiled-coil region" evidence="1">
    <location>
        <begin position="111"/>
        <end position="138"/>
    </location>
</feature>
<dbReference type="AlphaFoldDB" id="A0A4R6SZE2"/>
<dbReference type="InterPro" id="IPR050640">
    <property type="entry name" value="Bact_2-comp_sensor_kinase"/>
</dbReference>
<keyword evidence="1" id="KW-0175">Coiled coil</keyword>